<dbReference type="EMBL" id="MT145026">
    <property type="protein sequence ID" value="QJI02737.1"/>
    <property type="molecule type" value="Genomic_DNA"/>
</dbReference>
<proteinExistence type="predicted"/>
<gene>
    <name evidence="1" type="ORF">TM448A00866_0006</name>
    <name evidence="2" type="ORF">TM448B03576_0005</name>
</gene>
<reference evidence="1" key="1">
    <citation type="submission" date="2020-03" db="EMBL/GenBank/DDBJ databases">
        <title>The deep terrestrial virosphere.</title>
        <authorList>
            <person name="Holmfeldt K."/>
            <person name="Nilsson E."/>
            <person name="Simone D."/>
            <person name="Lopez-Fernandez M."/>
            <person name="Wu X."/>
            <person name="de Brujin I."/>
            <person name="Lundin D."/>
            <person name="Andersson A."/>
            <person name="Bertilsson S."/>
            <person name="Dopson M."/>
        </authorList>
    </citation>
    <scope>NUCLEOTIDE SEQUENCE</scope>
    <source>
        <strain evidence="1">TM448A00866</strain>
        <strain evidence="2">TM448B03576</strain>
    </source>
</reference>
<sequence>MMYCLECERYLDTVVEQLECDNNHRERTLHSVGFHLINWLDAREVFYGLPEQGVKAIVAVNHLTRQIELEGCVGTVQISKDSLLWIPLPTRKPCLWETGKCGWIKRMDAKERSDGVLVITEAA</sequence>
<protein>
    <submittedName>
        <fullName evidence="1">Uncharacterized protein</fullName>
    </submittedName>
</protein>
<dbReference type="AlphaFoldDB" id="A0A6H1ZL77"/>
<evidence type="ECO:0000313" key="2">
    <source>
        <dbReference type="EMBL" id="QJI02737.1"/>
    </source>
</evidence>
<organism evidence="1">
    <name type="scientific">viral metagenome</name>
    <dbReference type="NCBI Taxonomy" id="1070528"/>
    <lineage>
        <taxon>unclassified sequences</taxon>
        <taxon>metagenomes</taxon>
        <taxon>organismal metagenomes</taxon>
    </lineage>
</organism>
<accession>A0A6H1ZL77</accession>
<dbReference type="EMBL" id="MT144075">
    <property type="protein sequence ID" value="QJA48191.1"/>
    <property type="molecule type" value="Genomic_DNA"/>
</dbReference>
<evidence type="ECO:0000313" key="1">
    <source>
        <dbReference type="EMBL" id="QJA48191.1"/>
    </source>
</evidence>
<name>A0A6H1ZL77_9ZZZZ</name>